<sequence>MVLPLPVVLRWVVTTCCCVVLRLPADSALARKAWIATATSSG</sequence>
<proteinExistence type="predicted"/>
<organism evidence="1 2">
    <name type="scientific">Xanthobacter agilis</name>
    <dbReference type="NCBI Taxonomy" id="47492"/>
    <lineage>
        <taxon>Bacteria</taxon>
        <taxon>Pseudomonadati</taxon>
        <taxon>Pseudomonadota</taxon>
        <taxon>Alphaproteobacteria</taxon>
        <taxon>Hyphomicrobiales</taxon>
        <taxon>Xanthobacteraceae</taxon>
        <taxon>Xanthobacter</taxon>
    </lineage>
</organism>
<keyword evidence="2" id="KW-1185">Reference proteome</keyword>
<evidence type="ECO:0000313" key="1">
    <source>
        <dbReference type="EMBL" id="MDQ0507011.1"/>
    </source>
</evidence>
<protein>
    <submittedName>
        <fullName evidence="1">Uncharacterized protein</fullName>
    </submittedName>
</protein>
<gene>
    <name evidence="1" type="ORF">QOZ94_003827</name>
</gene>
<evidence type="ECO:0000313" key="2">
    <source>
        <dbReference type="Proteomes" id="UP001241747"/>
    </source>
</evidence>
<comment type="caution">
    <text evidence="1">The sequence shown here is derived from an EMBL/GenBank/DDBJ whole genome shotgun (WGS) entry which is preliminary data.</text>
</comment>
<reference evidence="1 2" key="1">
    <citation type="submission" date="2023-07" db="EMBL/GenBank/DDBJ databases">
        <title>Genomic Encyclopedia of Type Strains, Phase IV (KMG-IV): sequencing the most valuable type-strain genomes for metagenomic binning, comparative biology and taxonomic classification.</title>
        <authorList>
            <person name="Goeker M."/>
        </authorList>
    </citation>
    <scope>NUCLEOTIDE SEQUENCE [LARGE SCALE GENOMIC DNA]</scope>
    <source>
        <strain evidence="1 2">DSM 3770</strain>
    </source>
</reference>
<dbReference type="Proteomes" id="UP001241747">
    <property type="component" value="Unassembled WGS sequence"/>
</dbReference>
<dbReference type="EMBL" id="JAUSVY010000012">
    <property type="protein sequence ID" value="MDQ0507011.1"/>
    <property type="molecule type" value="Genomic_DNA"/>
</dbReference>
<name>A0ABU0LIP5_XANAG</name>
<accession>A0ABU0LIP5</accession>